<sequence>MHAKSLPRPPPSRYPSPTNLVASTSTPSPLNPCNRNRCRIILFRAGGSPTPPSPSRPPPPSRQPPDSIHAGSSGSGWSIGKQAGANGITEGRLSSYRCCSWILVLRS</sequence>
<dbReference type="Proteomes" id="UP000823388">
    <property type="component" value="Chromosome 9N"/>
</dbReference>
<evidence type="ECO:0000313" key="3">
    <source>
        <dbReference type="Proteomes" id="UP000823388"/>
    </source>
</evidence>
<reference evidence="2 3" key="1">
    <citation type="submission" date="2020-05" db="EMBL/GenBank/DDBJ databases">
        <title>WGS assembly of Panicum virgatum.</title>
        <authorList>
            <person name="Lovell J.T."/>
            <person name="Jenkins J."/>
            <person name="Shu S."/>
            <person name="Juenger T.E."/>
            <person name="Schmutz J."/>
        </authorList>
    </citation>
    <scope>NUCLEOTIDE SEQUENCE</scope>
    <source>
        <strain evidence="2">AP13</strain>
        <strain evidence="3">cv. AP13</strain>
    </source>
</reference>
<comment type="caution">
    <text evidence="2">The sequence shown here is derived from an EMBL/GenBank/DDBJ whole genome shotgun (WGS) entry which is preliminary data.</text>
</comment>
<evidence type="ECO:0000256" key="1">
    <source>
        <dbReference type="SAM" id="MobiDB-lite"/>
    </source>
</evidence>
<dbReference type="EMBL" id="CM029054">
    <property type="protein sequence ID" value="KAG2542175.1"/>
    <property type="molecule type" value="Genomic_DNA"/>
</dbReference>
<accession>A0A8T0N557</accession>
<protein>
    <submittedName>
        <fullName evidence="2">Uncharacterized protein</fullName>
    </submittedName>
</protein>
<gene>
    <name evidence="2" type="ORF">PVAP13_9NG571514</name>
</gene>
<feature type="region of interest" description="Disordered" evidence="1">
    <location>
        <begin position="1"/>
        <end position="86"/>
    </location>
</feature>
<feature type="compositionally biased region" description="Polar residues" evidence="1">
    <location>
        <begin position="18"/>
        <end position="34"/>
    </location>
</feature>
<organism evidence="2 3">
    <name type="scientific">Panicum virgatum</name>
    <name type="common">Blackwell switchgrass</name>
    <dbReference type="NCBI Taxonomy" id="38727"/>
    <lineage>
        <taxon>Eukaryota</taxon>
        <taxon>Viridiplantae</taxon>
        <taxon>Streptophyta</taxon>
        <taxon>Embryophyta</taxon>
        <taxon>Tracheophyta</taxon>
        <taxon>Spermatophyta</taxon>
        <taxon>Magnoliopsida</taxon>
        <taxon>Liliopsida</taxon>
        <taxon>Poales</taxon>
        <taxon>Poaceae</taxon>
        <taxon>PACMAD clade</taxon>
        <taxon>Panicoideae</taxon>
        <taxon>Panicodae</taxon>
        <taxon>Paniceae</taxon>
        <taxon>Panicinae</taxon>
        <taxon>Panicum</taxon>
        <taxon>Panicum sect. Hiantes</taxon>
    </lineage>
</organism>
<evidence type="ECO:0000313" key="2">
    <source>
        <dbReference type="EMBL" id="KAG2542176.1"/>
    </source>
</evidence>
<keyword evidence="3" id="KW-1185">Reference proteome</keyword>
<feature type="compositionally biased region" description="Pro residues" evidence="1">
    <location>
        <begin position="49"/>
        <end position="63"/>
    </location>
</feature>
<dbReference type="AlphaFoldDB" id="A0A8T0N557"/>
<proteinExistence type="predicted"/>
<dbReference type="EMBL" id="CM029054">
    <property type="protein sequence ID" value="KAG2542177.1"/>
    <property type="molecule type" value="Genomic_DNA"/>
</dbReference>
<name>A0A8T0N557_PANVG</name>
<dbReference type="EMBL" id="CM029054">
    <property type="protein sequence ID" value="KAG2542176.1"/>
    <property type="molecule type" value="Genomic_DNA"/>
</dbReference>